<dbReference type="GO" id="GO:0019221">
    <property type="term" value="P:cytokine-mediated signaling pathway"/>
    <property type="evidence" value="ECO:0007669"/>
    <property type="project" value="TreeGrafter"/>
</dbReference>
<dbReference type="AlphaFoldDB" id="A0AAV9RKC5"/>
<sequence length="456" mass="51750">MLEDGPSTTLRETFHLLRSKLHSQREVKPQSDTEPHKALLSNGSRWPEFMEGYQFLISNCAGGSSFLLLFVISKRINFTALTSSCCHQFLWSFTDTTCNMDKEVSLVNGGVLIVHEIHEGKHHYEVEKVVKCKKEMGKKMFVRKGDKLMEINGVDLQDLEPEELAQRISEGNPMLSVHKPGKKSENNEQLSLDEDTLQPYNKEDTVLSFSWDMKKEEDNGEEEGNETIDSEGDAFQDKNKENMESDLLLIHMTNTSISVVRGRGCDVGSPCNGCHGTGCTFNDIVVVAESSTVTLVPRGDVSFRQEKLSDVLIRHVPTHRYLRCLCSEKTVYSSPNPVKITIYYYKSNAMDTLFRGIAVVLNITGSNCFLRCCKEGDRVLLQTETCEKQKLRQISKKDKCTLSFVFYMKADRTKQRKFESALHKGWFIHLANTDLVEMAEMDGGWGDSSFLFIIQK</sequence>
<dbReference type="GO" id="GO:0001660">
    <property type="term" value="P:fever generation"/>
    <property type="evidence" value="ECO:0007669"/>
    <property type="project" value="UniProtKB-KW"/>
</dbReference>
<dbReference type="GO" id="GO:0005764">
    <property type="term" value="C:lysosome"/>
    <property type="evidence" value="ECO:0007669"/>
    <property type="project" value="UniProtKB-SubCell"/>
</dbReference>
<evidence type="ECO:0000256" key="6">
    <source>
        <dbReference type="ARBA" id="ARBA00022490"/>
    </source>
</evidence>
<dbReference type="InterPro" id="IPR000975">
    <property type="entry name" value="IL-1_fam"/>
</dbReference>
<organism evidence="14 15">
    <name type="scientific">Crenichthys baileyi</name>
    <name type="common">White River springfish</name>
    <dbReference type="NCBI Taxonomy" id="28760"/>
    <lineage>
        <taxon>Eukaryota</taxon>
        <taxon>Metazoa</taxon>
        <taxon>Chordata</taxon>
        <taxon>Craniata</taxon>
        <taxon>Vertebrata</taxon>
        <taxon>Euteleostomi</taxon>
        <taxon>Actinopterygii</taxon>
        <taxon>Neopterygii</taxon>
        <taxon>Teleostei</taxon>
        <taxon>Neoteleostei</taxon>
        <taxon>Acanthomorphata</taxon>
        <taxon>Ovalentaria</taxon>
        <taxon>Atherinomorphae</taxon>
        <taxon>Cyprinodontiformes</taxon>
        <taxon>Goodeidae</taxon>
        <taxon>Crenichthys</taxon>
    </lineage>
</organism>
<dbReference type="GO" id="GO:0005829">
    <property type="term" value="C:cytosol"/>
    <property type="evidence" value="ECO:0007669"/>
    <property type="project" value="UniProtKB-SubCell"/>
</dbReference>
<evidence type="ECO:0000256" key="11">
    <source>
        <dbReference type="ARBA" id="ARBA00023228"/>
    </source>
</evidence>
<comment type="similarity">
    <text evidence="4">Belongs to the IL-1 family.</text>
</comment>
<keyword evidence="10" id="KW-0395">Inflammatory response</keyword>
<dbReference type="SUPFAM" id="SSF50353">
    <property type="entry name" value="Cytokine"/>
    <property type="match status" value="1"/>
</dbReference>
<dbReference type="SMART" id="SM00125">
    <property type="entry name" value="IL1"/>
    <property type="match status" value="1"/>
</dbReference>
<dbReference type="Gene3D" id="2.30.42.10">
    <property type="match status" value="1"/>
</dbReference>
<proteinExistence type="inferred from homology"/>
<dbReference type="GO" id="GO:0048246">
    <property type="term" value="P:macrophage chemotaxis"/>
    <property type="evidence" value="ECO:0007669"/>
    <property type="project" value="TreeGrafter"/>
</dbReference>
<evidence type="ECO:0000256" key="13">
    <source>
        <dbReference type="SAM" id="MobiDB-lite"/>
    </source>
</evidence>
<dbReference type="PANTHER" id="PTHR10078:SF30">
    <property type="entry name" value="INTERLEUKIN-1 BETA"/>
    <property type="match status" value="1"/>
</dbReference>
<dbReference type="CDD" id="cd00100">
    <property type="entry name" value="beta-trefoil_IL1"/>
    <property type="match status" value="1"/>
</dbReference>
<comment type="subcellular location">
    <subcellularLocation>
        <location evidence="2">Cytoplasm</location>
        <location evidence="2">Cytosol</location>
    </subcellularLocation>
    <subcellularLocation>
        <location evidence="1">Lysosome</location>
    </subcellularLocation>
    <subcellularLocation>
        <location evidence="3">Secreted</location>
        <location evidence="3">Extracellular exosome</location>
    </subcellularLocation>
</comment>
<keyword evidence="12" id="KW-0497">Mitogen</keyword>
<gene>
    <name evidence="14" type="ORF">CRENBAI_011328</name>
</gene>
<dbReference type="GO" id="GO:1901222">
    <property type="term" value="P:regulation of non-canonical NF-kappaB signal transduction"/>
    <property type="evidence" value="ECO:0007669"/>
    <property type="project" value="TreeGrafter"/>
</dbReference>
<accession>A0AAV9RKC5</accession>
<keyword evidence="15" id="KW-1185">Reference proteome</keyword>
<evidence type="ECO:0000256" key="9">
    <source>
        <dbReference type="ARBA" id="ARBA00022620"/>
    </source>
</evidence>
<keyword evidence="8" id="KW-0964">Secreted</keyword>
<keyword evidence="7" id="KW-0202">Cytokine</keyword>
<dbReference type="InterPro" id="IPR036034">
    <property type="entry name" value="PDZ_sf"/>
</dbReference>
<dbReference type="GO" id="GO:0051781">
    <property type="term" value="P:positive regulation of cell division"/>
    <property type="evidence" value="ECO:0007669"/>
    <property type="project" value="UniProtKB-KW"/>
</dbReference>
<dbReference type="Proteomes" id="UP001311232">
    <property type="component" value="Unassembled WGS sequence"/>
</dbReference>
<evidence type="ECO:0000256" key="12">
    <source>
        <dbReference type="ARBA" id="ARBA00023246"/>
    </source>
</evidence>
<evidence type="ECO:0000313" key="14">
    <source>
        <dbReference type="EMBL" id="KAK5609349.1"/>
    </source>
</evidence>
<dbReference type="GO" id="GO:0071222">
    <property type="term" value="P:cellular response to lipopolysaccharide"/>
    <property type="evidence" value="ECO:0007669"/>
    <property type="project" value="TreeGrafter"/>
</dbReference>
<evidence type="ECO:0000313" key="15">
    <source>
        <dbReference type="Proteomes" id="UP001311232"/>
    </source>
</evidence>
<feature type="region of interest" description="Disordered" evidence="13">
    <location>
        <begin position="215"/>
        <end position="234"/>
    </location>
</feature>
<reference evidence="14 15" key="1">
    <citation type="submission" date="2021-06" db="EMBL/GenBank/DDBJ databases">
        <authorList>
            <person name="Palmer J.M."/>
        </authorList>
    </citation>
    <scope>NUCLEOTIDE SEQUENCE [LARGE SCALE GENOMIC DNA]</scope>
    <source>
        <strain evidence="14 15">MEX-2019</strain>
        <tissue evidence="14">Muscle</tissue>
    </source>
</reference>
<dbReference type="PANTHER" id="PTHR10078">
    <property type="entry name" value="INTERLEUKIN-1 FAMILY MEMBER"/>
    <property type="match status" value="1"/>
</dbReference>
<dbReference type="GO" id="GO:0006955">
    <property type="term" value="P:immune response"/>
    <property type="evidence" value="ECO:0007669"/>
    <property type="project" value="InterPro"/>
</dbReference>
<evidence type="ECO:0000256" key="10">
    <source>
        <dbReference type="ARBA" id="ARBA00023198"/>
    </source>
</evidence>
<evidence type="ECO:0000256" key="2">
    <source>
        <dbReference type="ARBA" id="ARBA00004514"/>
    </source>
</evidence>
<comment type="caution">
    <text evidence="14">The sequence shown here is derived from an EMBL/GenBank/DDBJ whole genome shotgun (WGS) entry which is preliminary data.</text>
</comment>
<dbReference type="GO" id="GO:0005615">
    <property type="term" value="C:extracellular space"/>
    <property type="evidence" value="ECO:0007669"/>
    <property type="project" value="UniProtKB-KW"/>
</dbReference>
<keyword evidence="9" id="KW-0666">Pyrogen</keyword>
<feature type="compositionally biased region" description="Acidic residues" evidence="13">
    <location>
        <begin position="218"/>
        <end position="234"/>
    </location>
</feature>
<dbReference type="InterPro" id="IPR008996">
    <property type="entry name" value="IL1/FGF"/>
</dbReference>
<keyword evidence="6" id="KW-0963">Cytoplasm</keyword>
<dbReference type="EMBL" id="JAHHUM010001751">
    <property type="protein sequence ID" value="KAK5609349.1"/>
    <property type="molecule type" value="Genomic_DNA"/>
</dbReference>
<dbReference type="Gene3D" id="2.80.10.50">
    <property type="match status" value="1"/>
</dbReference>
<feature type="region of interest" description="Disordered" evidence="13">
    <location>
        <begin position="170"/>
        <end position="193"/>
    </location>
</feature>
<dbReference type="GO" id="GO:0005125">
    <property type="term" value="F:cytokine activity"/>
    <property type="evidence" value="ECO:0007669"/>
    <property type="project" value="UniProtKB-KW"/>
</dbReference>
<dbReference type="GO" id="GO:0010628">
    <property type="term" value="P:positive regulation of gene expression"/>
    <property type="evidence" value="ECO:0007669"/>
    <property type="project" value="TreeGrafter"/>
</dbReference>
<evidence type="ECO:0000256" key="1">
    <source>
        <dbReference type="ARBA" id="ARBA00004371"/>
    </source>
</evidence>
<evidence type="ECO:0000256" key="8">
    <source>
        <dbReference type="ARBA" id="ARBA00022525"/>
    </source>
</evidence>
<evidence type="ECO:0000256" key="7">
    <source>
        <dbReference type="ARBA" id="ARBA00022514"/>
    </source>
</evidence>
<evidence type="ECO:0000256" key="5">
    <source>
        <dbReference type="ARBA" id="ARBA00014702"/>
    </source>
</evidence>
<dbReference type="Pfam" id="PF00340">
    <property type="entry name" value="IL1"/>
    <property type="match status" value="1"/>
</dbReference>
<keyword evidence="11" id="KW-0458">Lysosome</keyword>
<name>A0AAV9RKC5_9TELE</name>
<protein>
    <recommendedName>
        <fullName evidence="5">Interleukin-1 beta</fullName>
    </recommendedName>
</protein>
<evidence type="ECO:0000256" key="4">
    <source>
        <dbReference type="ARBA" id="ARBA00010448"/>
    </source>
</evidence>
<dbReference type="GO" id="GO:0042119">
    <property type="term" value="P:neutrophil activation"/>
    <property type="evidence" value="ECO:0007669"/>
    <property type="project" value="TreeGrafter"/>
</dbReference>
<evidence type="ECO:0000256" key="3">
    <source>
        <dbReference type="ARBA" id="ARBA00004550"/>
    </source>
</evidence>